<organism evidence="1 2">
    <name type="scientific">Chryseobacterium soldanellicola</name>
    <dbReference type="NCBI Taxonomy" id="311333"/>
    <lineage>
        <taxon>Bacteria</taxon>
        <taxon>Pseudomonadati</taxon>
        <taxon>Bacteroidota</taxon>
        <taxon>Flavobacteriia</taxon>
        <taxon>Flavobacteriales</taxon>
        <taxon>Weeksellaceae</taxon>
        <taxon>Chryseobacterium group</taxon>
        <taxon>Chryseobacterium</taxon>
    </lineage>
</organism>
<evidence type="ECO:0000313" key="2">
    <source>
        <dbReference type="Proteomes" id="UP000199627"/>
    </source>
</evidence>
<evidence type="ECO:0000313" key="1">
    <source>
        <dbReference type="EMBL" id="SDQ15110.1"/>
    </source>
</evidence>
<protein>
    <submittedName>
        <fullName evidence="1">Uncharacterized protein</fullName>
    </submittedName>
</protein>
<gene>
    <name evidence="1" type="ORF">SAMN05421664_0754</name>
</gene>
<keyword evidence="2" id="KW-1185">Reference proteome</keyword>
<accession>A0A1H0YJ92</accession>
<dbReference type="EMBL" id="FNKL01000001">
    <property type="protein sequence ID" value="SDQ15110.1"/>
    <property type="molecule type" value="Genomic_DNA"/>
</dbReference>
<sequence>MMKYQDGHILKTHYYVRTTEDYWQFNLYILNIPN</sequence>
<dbReference type="AlphaFoldDB" id="A0A1H0YJ92"/>
<dbReference type="Proteomes" id="UP000199627">
    <property type="component" value="Unassembled WGS sequence"/>
</dbReference>
<dbReference type="STRING" id="311333.SAMN05421664_0754"/>
<reference evidence="2" key="1">
    <citation type="submission" date="2016-10" db="EMBL/GenBank/DDBJ databases">
        <authorList>
            <person name="Varghese N."/>
            <person name="Submissions S."/>
        </authorList>
    </citation>
    <scope>NUCLEOTIDE SEQUENCE [LARGE SCALE GENOMIC DNA]</scope>
    <source>
        <strain evidence="2">DSM 17072</strain>
    </source>
</reference>
<proteinExistence type="predicted"/>
<name>A0A1H0YJ92_9FLAO</name>